<organism evidence="6 7">
    <name type="scientific">Pseudoteredinibacter isoporae</name>
    <dbReference type="NCBI Taxonomy" id="570281"/>
    <lineage>
        <taxon>Bacteria</taxon>
        <taxon>Pseudomonadati</taxon>
        <taxon>Pseudomonadota</taxon>
        <taxon>Gammaproteobacteria</taxon>
        <taxon>Cellvibrionales</taxon>
        <taxon>Cellvibrionaceae</taxon>
        <taxon>Pseudoteredinibacter</taxon>
    </lineage>
</organism>
<dbReference type="RefSeq" id="WP_166852069.1">
    <property type="nucleotide sequence ID" value="NZ_JAAONY010000001.1"/>
</dbReference>
<comment type="similarity">
    <text evidence="4">Belongs to the metallo-beta-lactamase superfamily. Type III sulfatase family.</text>
</comment>
<keyword evidence="1" id="KW-0479">Metal-binding</keyword>
<dbReference type="InterPro" id="IPR052195">
    <property type="entry name" value="Bact_Alkyl/Aryl-Sulfatase"/>
</dbReference>
<dbReference type="SUPFAM" id="SSF56281">
    <property type="entry name" value="Metallo-hydrolase/oxidoreductase"/>
    <property type="match status" value="1"/>
</dbReference>
<keyword evidence="7" id="KW-1185">Reference proteome</keyword>
<dbReference type="Gene3D" id="1.25.40.880">
    <property type="entry name" value="Alkyl sulfatase, dimerisation domain"/>
    <property type="match status" value="1"/>
</dbReference>
<dbReference type="PANTHER" id="PTHR43223:SF2">
    <property type="entry name" value="METALLO-BETA-LACTAMASE DOMAIN-CONTAINING PROTEIN"/>
    <property type="match status" value="1"/>
</dbReference>
<dbReference type="InParanoid" id="A0A7X0JRP7"/>
<dbReference type="InterPro" id="IPR029228">
    <property type="entry name" value="Alkyl_sulf_dimr"/>
</dbReference>
<sequence>MKYLVAFLSLLAVGYLAFLSVYTSAFSAYQVEPSVHPVLQMKGKHAEEARLIKIGDRIHQAFAYDFSNIFFIEGDKGIIVIDSGWSAKATERALQDYRTITTKPIVALIYTHGHSDHLGGARILVDENPDVPVKIYAADSWHKQYAHFNTALAPHVTMRAAAQLGALLPDGNHGRVNIGVGKMQLKNNISVDFVAPTEEISELSNITIEGVRLQLIPMASETIDQMLIWLPEDKVMHAADVAASAVPILSTPRNEPDRSPIGFIDSIELMMDRPVEHLIAGHSLPVLGKDKAREALLVQRDAAQFIYDQTIRALNNNLGPRETAETVQLPDHLANHPILSQTYHRVPWLVRGLYSRYGGWFSGDTADLNPLSKHEEAKRMIVLAGGAEAFLEHTENAFHQGDYQWAAQLASYLLDAKVEEKTAKAIKIAALKGMAYASYSGNQRHYMLTEALTMELGVNPNKARQLPKDVAPLKLLSMKTLLRLMGPNLNPDACPEKTTTLAIHMKNRSEKPNEVHFISLRRSVFHYHKNPVEEPDTQIETERETLEHILANQLSWKDAVNEGKINVIGDTSDLGAFLECFDFYEL</sequence>
<dbReference type="GO" id="GO:0046983">
    <property type="term" value="F:protein dimerization activity"/>
    <property type="evidence" value="ECO:0007669"/>
    <property type="project" value="InterPro"/>
</dbReference>
<evidence type="ECO:0000313" key="6">
    <source>
        <dbReference type="EMBL" id="MBB6520161.1"/>
    </source>
</evidence>
<dbReference type="InterPro" id="IPR044097">
    <property type="entry name" value="Bds1/SdsA1_MBL-fold"/>
</dbReference>
<dbReference type="InterPro" id="IPR036527">
    <property type="entry name" value="SCP2_sterol-bd_dom_sf"/>
</dbReference>
<dbReference type="InterPro" id="IPR001279">
    <property type="entry name" value="Metallo-B-lactamas"/>
</dbReference>
<name>A0A7X0JRP7_9GAMM</name>
<dbReference type="SMART" id="SM00849">
    <property type="entry name" value="Lactamase_B"/>
    <property type="match status" value="1"/>
</dbReference>
<dbReference type="InterPro" id="IPR036866">
    <property type="entry name" value="RibonucZ/Hydroxyglut_hydro"/>
</dbReference>
<dbReference type="Proteomes" id="UP000528457">
    <property type="component" value="Unassembled WGS sequence"/>
</dbReference>
<dbReference type="EMBL" id="JACHHT010000001">
    <property type="protein sequence ID" value="MBB6520161.1"/>
    <property type="molecule type" value="Genomic_DNA"/>
</dbReference>
<accession>A0A7X0JRP7</accession>
<dbReference type="Pfam" id="PF00753">
    <property type="entry name" value="Lactamase_B"/>
    <property type="match status" value="1"/>
</dbReference>
<evidence type="ECO:0000256" key="3">
    <source>
        <dbReference type="ARBA" id="ARBA00022833"/>
    </source>
</evidence>
<dbReference type="GO" id="GO:0018741">
    <property type="term" value="F:linear primary-alkylsulfatase activity"/>
    <property type="evidence" value="ECO:0007669"/>
    <property type="project" value="InterPro"/>
</dbReference>
<dbReference type="Pfam" id="PF14863">
    <property type="entry name" value="Alkyl_sulf_dimr"/>
    <property type="match status" value="1"/>
</dbReference>
<evidence type="ECO:0000256" key="2">
    <source>
        <dbReference type="ARBA" id="ARBA00022801"/>
    </source>
</evidence>
<dbReference type="PANTHER" id="PTHR43223">
    <property type="entry name" value="ALKYL/ARYL-SULFATASE"/>
    <property type="match status" value="1"/>
</dbReference>
<gene>
    <name evidence="6" type="ORF">HNR48_000439</name>
</gene>
<protein>
    <submittedName>
        <fullName evidence="6">Alkyl sulfatase BDS1-like metallo-beta-lactamase superfamily hydrolase</fullName>
    </submittedName>
</protein>
<dbReference type="Gene3D" id="3.60.15.30">
    <property type="entry name" value="Metallo-beta-lactamase domain"/>
    <property type="match status" value="1"/>
</dbReference>
<dbReference type="CDD" id="cd07710">
    <property type="entry name" value="arylsulfatase_Sdsa1-like_MBL-fold"/>
    <property type="match status" value="1"/>
</dbReference>
<dbReference type="InterPro" id="IPR038536">
    <property type="entry name" value="Alkyl/aryl-sulf_dimr_sf"/>
</dbReference>
<dbReference type="Gene3D" id="3.30.1050.10">
    <property type="entry name" value="SCP2 sterol-binding domain"/>
    <property type="match status" value="1"/>
</dbReference>
<keyword evidence="3" id="KW-0862">Zinc</keyword>
<dbReference type="Pfam" id="PF14864">
    <property type="entry name" value="Alkyl_sulf_C"/>
    <property type="match status" value="1"/>
</dbReference>
<evidence type="ECO:0000256" key="4">
    <source>
        <dbReference type="ARBA" id="ARBA00033751"/>
    </source>
</evidence>
<dbReference type="GO" id="GO:0046872">
    <property type="term" value="F:metal ion binding"/>
    <property type="evidence" value="ECO:0007669"/>
    <property type="project" value="UniProtKB-KW"/>
</dbReference>
<keyword evidence="2 6" id="KW-0378">Hydrolase</keyword>
<dbReference type="GO" id="GO:0018909">
    <property type="term" value="P:dodecyl sulfate metabolic process"/>
    <property type="evidence" value="ECO:0007669"/>
    <property type="project" value="InterPro"/>
</dbReference>
<proteinExistence type="inferred from homology"/>
<evidence type="ECO:0000259" key="5">
    <source>
        <dbReference type="SMART" id="SM00849"/>
    </source>
</evidence>
<feature type="domain" description="Metallo-beta-lactamase" evidence="5">
    <location>
        <begin position="66"/>
        <end position="282"/>
    </location>
</feature>
<dbReference type="InterPro" id="IPR029229">
    <property type="entry name" value="Alkyl_sulf_C"/>
</dbReference>
<reference evidence="6 7" key="1">
    <citation type="submission" date="2020-08" db="EMBL/GenBank/DDBJ databases">
        <title>Genomic Encyclopedia of Type Strains, Phase IV (KMG-IV): sequencing the most valuable type-strain genomes for metagenomic binning, comparative biology and taxonomic classification.</title>
        <authorList>
            <person name="Goeker M."/>
        </authorList>
    </citation>
    <scope>NUCLEOTIDE SEQUENCE [LARGE SCALE GENOMIC DNA]</scope>
    <source>
        <strain evidence="6 7">DSM 22368</strain>
    </source>
</reference>
<dbReference type="AlphaFoldDB" id="A0A7X0JRP7"/>
<dbReference type="SUPFAM" id="SSF55718">
    <property type="entry name" value="SCP-like"/>
    <property type="match status" value="1"/>
</dbReference>
<evidence type="ECO:0000256" key="1">
    <source>
        <dbReference type="ARBA" id="ARBA00022723"/>
    </source>
</evidence>
<comment type="caution">
    <text evidence="6">The sequence shown here is derived from an EMBL/GenBank/DDBJ whole genome shotgun (WGS) entry which is preliminary data.</text>
</comment>
<evidence type="ECO:0000313" key="7">
    <source>
        <dbReference type="Proteomes" id="UP000528457"/>
    </source>
</evidence>